<evidence type="ECO:0000313" key="1">
    <source>
        <dbReference type="EMBL" id="KAK0169690.1"/>
    </source>
</evidence>
<name>A0AA39KQ29_MICHY</name>
<comment type="caution">
    <text evidence="1">The sequence shown here is derived from an EMBL/GenBank/DDBJ whole genome shotgun (WGS) entry which is preliminary data.</text>
</comment>
<reference evidence="1" key="2">
    <citation type="submission" date="2023-03" db="EMBL/GenBank/DDBJ databases">
        <authorList>
            <person name="Inwood S.N."/>
            <person name="Skelly J.G."/>
            <person name="Guhlin J."/>
            <person name="Harrop T.W.R."/>
            <person name="Goldson S.G."/>
            <person name="Dearden P.K."/>
        </authorList>
    </citation>
    <scope>NUCLEOTIDE SEQUENCE</scope>
    <source>
        <strain evidence="1">Lincoln</strain>
        <tissue evidence="1">Whole body</tissue>
    </source>
</reference>
<gene>
    <name evidence="1" type="ORF">PV327_011437</name>
</gene>
<dbReference type="AlphaFoldDB" id="A0AA39KQ29"/>
<proteinExistence type="predicted"/>
<sequence length="143" mass="15871">MVVWKSPGSYPIKNQTMCMRCEEGNELEAIAAPSSAEDPTHSATIIHNTRDDGAPAVPNDNIDVNEAPSVRFVPYVHPLSREKTNGIRKVNYRSTVNGHRIVLTRIFPVANYHVMTFDYRSDIGVVDLSEMGEVAHSGFDLNT</sequence>
<keyword evidence="2" id="KW-1185">Reference proteome</keyword>
<dbReference type="Proteomes" id="UP001168972">
    <property type="component" value="Unassembled WGS sequence"/>
</dbReference>
<evidence type="ECO:0000313" key="2">
    <source>
        <dbReference type="Proteomes" id="UP001168972"/>
    </source>
</evidence>
<organism evidence="1 2">
    <name type="scientific">Microctonus hyperodae</name>
    <name type="common">Parasitoid wasp</name>
    <dbReference type="NCBI Taxonomy" id="165561"/>
    <lineage>
        <taxon>Eukaryota</taxon>
        <taxon>Metazoa</taxon>
        <taxon>Ecdysozoa</taxon>
        <taxon>Arthropoda</taxon>
        <taxon>Hexapoda</taxon>
        <taxon>Insecta</taxon>
        <taxon>Pterygota</taxon>
        <taxon>Neoptera</taxon>
        <taxon>Endopterygota</taxon>
        <taxon>Hymenoptera</taxon>
        <taxon>Apocrita</taxon>
        <taxon>Ichneumonoidea</taxon>
        <taxon>Braconidae</taxon>
        <taxon>Euphorinae</taxon>
        <taxon>Microctonus</taxon>
    </lineage>
</organism>
<protein>
    <submittedName>
        <fullName evidence="1">Uncharacterized protein</fullName>
    </submittedName>
</protein>
<dbReference type="EMBL" id="JAQQBR010000613">
    <property type="protein sequence ID" value="KAK0169690.1"/>
    <property type="molecule type" value="Genomic_DNA"/>
</dbReference>
<accession>A0AA39KQ29</accession>
<reference evidence="1" key="1">
    <citation type="journal article" date="2023" name="bioRxiv">
        <title>Scaffold-level genome assemblies of two parasitoid biocontrol wasps reveal the parthenogenesis mechanism and an associated novel virus.</title>
        <authorList>
            <person name="Inwood S."/>
            <person name="Skelly J."/>
            <person name="Guhlin J."/>
            <person name="Harrop T."/>
            <person name="Goldson S."/>
            <person name="Dearden P."/>
        </authorList>
    </citation>
    <scope>NUCLEOTIDE SEQUENCE</scope>
    <source>
        <strain evidence="1">Lincoln</strain>
        <tissue evidence="1">Whole body</tissue>
    </source>
</reference>